<reference evidence="2" key="1">
    <citation type="submission" date="2017-12" db="EMBL/GenBank/DDBJ databases">
        <title>Sequencing the genomes of 1000 Actinobacteria strains.</title>
        <authorList>
            <person name="Klenk H.-P."/>
        </authorList>
    </citation>
    <scope>NUCLEOTIDE SEQUENCE [LARGE SCALE GENOMIC DNA]</scope>
    <source>
        <strain evidence="2">DSM 44228</strain>
    </source>
</reference>
<keyword evidence="1" id="KW-0732">Signal</keyword>
<feature type="signal peptide" evidence="1">
    <location>
        <begin position="1"/>
        <end position="30"/>
    </location>
</feature>
<sequence>MMTIRKLAATTLLTLGLAGGIAATQGVASAATFVPAGVYSSSSACAKAGNAGFPQHRWVGWRCENLHNGRYLLWVQPRY</sequence>
<organism evidence="2 3">
    <name type="scientific">Saccharopolyspora spinosa</name>
    <dbReference type="NCBI Taxonomy" id="60894"/>
    <lineage>
        <taxon>Bacteria</taxon>
        <taxon>Bacillati</taxon>
        <taxon>Actinomycetota</taxon>
        <taxon>Actinomycetes</taxon>
        <taxon>Pseudonocardiales</taxon>
        <taxon>Pseudonocardiaceae</taxon>
        <taxon>Saccharopolyspora</taxon>
    </lineage>
</organism>
<dbReference type="STRING" id="994479.GCA_000194155_07391"/>
<protein>
    <submittedName>
        <fullName evidence="2">Uncharacterized protein</fullName>
    </submittedName>
</protein>
<evidence type="ECO:0000256" key="1">
    <source>
        <dbReference type="SAM" id="SignalP"/>
    </source>
</evidence>
<comment type="caution">
    <text evidence="2">The sequence shown here is derived from an EMBL/GenBank/DDBJ whole genome shotgun (WGS) entry which is preliminary data.</text>
</comment>
<keyword evidence="3" id="KW-1185">Reference proteome</keyword>
<evidence type="ECO:0000313" key="3">
    <source>
        <dbReference type="Proteomes" id="UP000233786"/>
    </source>
</evidence>
<name>A0A2N3Y110_SACSN</name>
<proteinExistence type="predicted"/>
<dbReference type="AlphaFoldDB" id="A0A2N3Y110"/>
<accession>A0A2N3Y110</accession>
<dbReference type="EMBL" id="PJNB01000001">
    <property type="protein sequence ID" value="PKW16599.1"/>
    <property type="molecule type" value="Genomic_DNA"/>
</dbReference>
<evidence type="ECO:0000313" key="2">
    <source>
        <dbReference type="EMBL" id="PKW16599.1"/>
    </source>
</evidence>
<feature type="chain" id="PRO_5014885074" evidence="1">
    <location>
        <begin position="31"/>
        <end position="79"/>
    </location>
</feature>
<dbReference type="Proteomes" id="UP000233786">
    <property type="component" value="Unassembled WGS sequence"/>
</dbReference>
<gene>
    <name evidence="2" type="ORF">A8926_4444</name>
</gene>
<dbReference type="RefSeq" id="WP_010315072.1">
    <property type="nucleotide sequence ID" value="NZ_CP172070.1"/>
</dbReference>